<organism evidence="1 2">
    <name type="scientific">Penicillium desertorum</name>
    <dbReference type="NCBI Taxonomy" id="1303715"/>
    <lineage>
        <taxon>Eukaryota</taxon>
        <taxon>Fungi</taxon>
        <taxon>Dikarya</taxon>
        <taxon>Ascomycota</taxon>
        <taxon>Pezizomycotina</taxon>
        <taxon>Eurotiomycetes</taxon>
        <taxon>Eurotiomycetidae</taxon>
        <taxon>Eurotiales</taxon>
        <taxon>Aspergillaceae</taxon>
        <taxon>Penicillium</taxon>
    </lineage>
</organism>
<keyword evidence="2" id="KW-1185">Reference proteome</keyword>
<name>A0A9X0BVC7_9EURO</name>
<dbReference type="Proteomes" id="UP001147760">
    <property type="component" value="Unassembled WGS sequence"/>
</dbReference>
<evidence type="ECO:0000313" key="2">
    <source>
        <dbReference type="Proteomes" id="UP001147760"/>
    </source>
</evidence>
<gene>
    <name evidence="1" type="ORF">N7530_000374</name>
</gene>
<comment type="caution">
    <text evidence="1">The sequence shown here is derived from an EMBL/GenBank/DDBJ whole genome shotgun (WGS) entry which is preliminary data.</text>
</comment>
<dbReference type="InterPro" id="IPR011990">
    <property type="entry name" value="TPR-like_helical_dom_sf"/>
</dbReference>
<accession>A0A9X0BVC7</accession>
<evidence type="ECO:0008006" key="3">
    <source>
        <dbReference type="Google" id="ProtNLM"/>
    </source>
</evidence>
<dbReference type="AlphaFoldDB" id="A0A9X0BVC7"/>
<reference evidence="1" key="2">
    <citation type="journal article" date="2023" name="IMA Fungus">
        <title>Comparative genomic study of the Penicillium genus elucidates a diverse pangenome and 15 lateral gene transfer events.</title>
        <authorList>
            <person name="Petersen C."/>
            <person name="Sorensen T."/>
            <person name="Nielsen M.R."/>
            <person name="Sondergaard T.E."/>
            <person name="Sorensen J.L."/>
            <person name="Fitzpatrick D.A."/>
            <person name="Frisvad J.C."/>
            <person name="Nielsen K.L."/>
        </authorList>
    </citation>
    <scope>NUCLEOTIDE SEQUENCE</scope>
    <source>
        <strain evidence="1">IBT 17660</strain>
    </source>
</reference>
<proteinExistence type="predicted"/>
<evidence type="ECO:0000313" key="1">
    <source>
        <dbReference type="EMBL" id="KAJ5486074.1"/>
    </source>
</evidence>
<reference evidence="1" key="1">
    <citation type="submission" date="2022-12" db="EMBL/GenBank/DDBJ databases">
        <authorList>
            <person name="Petersen C."/>
        </authorList>
    </citation>
    <scope>NUCLEOTIDE SEQUENCE</scope>
    <source>
        <strain evidence="1">IBT 17660</strain>
    </source>
</reference>
<protein>
    <recommendedName>
        <fullName evidence="3">Tetratricopeptide repeat protein</fullName>
    </recommendedName>
</protein>
<sequence>MAGCGRDLLNVDARISVHQAQVAESLEEPLKVIEQNEQAYRELFHENPQQITTLCHIANNLGYSHSTVGSHEKAKSWFETSEKWWHLAVKNGDEPGDRPARHIVDHARCLVHLKEYAKAENMLDFCISRLKTEYPLDWAMLAQ</sequence>
<dbReference type="EMBL" id="JAPWDO010000001">
    <property type="protein sequence ID" value="KAJ5486074.1"/>
    <property type="molecule type" value="Genomic_DNA"/>
</dbReference>
<dbReference type="OrthoDB" id="6161812at2759"/>
<dbReference type="Gene3D" id="1.25.40.10">
    <property type="entry name" value="Tetratricopeptide repeat domain"/>
    <property type="match status" value="1"/>
</dbReference>